<dbReference type="Gene3D" id="1.10.3210.10">
    <property type="entry name" value="Hypothetical protein af1432"/>
    <property type="match status" value="1"/>
</dbReference>
<evidence type="ECO:0000313" key="2">
    <source>
        <dbReference type="Proteomes" id="UP001232156"/>
    </source>
</evidence>
<gene>
    <name evidence="1" type="ORF">Q8947_05490</name>
</gene>
<dbReference type="Proteomes" id="UP001232156">
    <property type="component" value="Unassembled WGS sequence"/>
</dbReference>
<accession>A0ABU1D4R1</accession>
<dbReference type="Pfam" id="PF13875">
    <property type="entry name" value="DUF4202"/>
    <property type="match status" value="1"/>
</dbReference>
<keyword evidence="2" id="KW-1185">Reference proteome</keyword>
<dbReference type="RefSeq" id="WP_165277806.1">
    <property type="nucleotide sequence ID" value="NZ_JAUZQE010000009.1"/>
</dbReference>
<protein>
    <submittedName>
        <fullName evidence="1">DUF4202 family protein</fullName>
    </submittedName>
</protein>
<sequence length="212" mass="23317">MPEPVAKDRGTGHRATAAISSNAAVNRAAQRIRQVLAASPVPEDPGHAENTLLWLLRMHPAAGDALRLAALAHDIERARPDRLQRHQFGDYDTFKQAHADEGADIADGILAAAGVAAGVRAAVRNLIRRHETGGDPDSDLLRDADSLSYFDHNLPLYHAREGYAETLRRARWGYARLSQRARHFYRQIQHEDGRLNQLLAEACDGRLDATGA</sequence>
<evidence type="ECO:0000313" key="1">
    <source>
        <dbReference type="EMBL" id="MDR4125435.1"/>
    </source>
</evidence>
<dbReference type="EMBL" id="JAUZQE010000009">
    <property type="protein sequence ID" value="MDR4125435.1"/>
    <property type="molecule type" value="Genomic_DNA"/>
</dbReference>
<comment type="caution">
    <text evidence="1">The sequence shown here is derived from an EMBL/GenBank/DDBJ whole genome shotgun (WGS) entry which is preliminary data.</text>
</comment>
<reference evidence="1 2" key="1">
    <citation type="submission" date="2023-08" db="EMBL/GenBank/DDBJ databases">
        <title>Alcaligenaceae gen. nov., a novel taxon isolated from the sludge of Yixing Pesticide Factory.</title>
        <authorList>
            <person name="Ruan L."/>
        </authorList>
    </citation>
    <scope>NUCLEOTIDE SEQUENCE [LARGE SCALE GENOMIC DNA]</scope>
    <source>
        <strain evidence="1 2">LG-2</strain>
    </source>
</reference>
<organism evidence="1 2">
    <name type="scientific">Yanghanlia caeni</name>
    <dbReference type="NCBI Taxonomy" id="3064283"/>
    <lineage>
        <taxon>Bacteria</taxon>
        <taxon>Pseudomonadati</taxon>
        <taxon>Pseudomonadota</taxon>
        <taxon>Betaproteobacteria</taxon>
        <taxon>Burkholderiales</taxon>
        <taxon>Alcaligenaceae</taxon>
        <taxon>Yanghanlia</taxon>
    </lineage>
</organism>
<dbReference type="InterPro" id="IPR025255">
    <property type="entry name" value="DUF4202"/>
</dbReference>
<proteinExistence type="predicted"/>
<name>A0ABU1D4R1_9BURK</name>
<dbReference type="SUPFAM" id="SSF109604">
    <property type="entry name" value="HD-domain/PDEase-like"/>
    <property type="match status" value="1"/>
</dbReference>